<dbReference type="EMBL" id="MU006564">
    <property type="protein sequence ID" value="KAF2750094.1"/>
    <property type="molecule type" value="Genomic_DNA"/>
</dbReference>
<reference evidence="3" key="1">
    <citation type="journal article" date="2020" name="Stud. Mycol.">
        <title>101 Dothideomycetes genomes: a test case for predicting lifestyles and emergence of pathogens.</title>
        <authorList>
            <person name="Haridas S."/>
            <person name="Albert R."/>
            <person name="Binder M."/>
            <person name="Bloem J."/>
            <person name="Labutti K."/>
            <person name="Salamov A."/>
            <person name="Andreopoulos B."/>
            <person name="Baker S."/>
            <person name="Barry K."/>
            <person name="Bills G."/>
            <person name="Bluhm B."/>
            <person name="Cannon C."/>
            <person name="Castanera R."/>
            <person name="Culley D."/>
            <person name="Daum C."/>
            <person name="Ezra D."/>
            <person name="Gonzalez J."/>
            <person name="Henrissat B."/>
            <person name="Kuo A."/>
            <person name="Liang C."/>
            <person name="Lipzen A."/>
            <person name="Lutzoni F."/>
            <person name="Magnuson J."/>
            <person name="Mondo S."/>
            <person name="Nolan M."/>
            <person name="Ohm R."/>
            <person name="Pangilinan J."/>
            <person name="Park H.-J."/>
            <person name="Ramirez L."/>
            <person name="Alfaro M."/>
            <person name="Sun H."/>
            <person name="Tritt A."/>
            <person name="Yoshinaga Y."/>
            <person name="Zwiers L.-H."/>
            <person name="Turgeon B."/>
            <person name="Goodwin S."/>
            <person name="Spatafora J."/>
            <person name="Crous P."/>
            <person name="Grigoriev I."/>
        </authorList>
    </citation>
    <scope>NUCLEOTIDE SEQUENCE</scope>
    <source>
        <strain evidence="3">CBS 119925</strain>
    </source>
</reference>
<comment type="similarity">
    <text evidence="1">Belongs to the tpcK family.</text>
</comment>
<dbReference type="PANTHER" id="PTHR40260:SF2">
    <property type="entry name" value="BLR8190 PROTEIN"/>
    <property type="match status" value="1"/>
</dbReference>
<dbReference type="AlphaFoldDB" id="A0A6A6VK41"/>
<dbReference type="PANTHER" id="PTHR40260">
    <property type="entry name" value="BLR8190 PROTEIN"/>
    <property type="match status" value="1"/>
</dbReference>
<evidence type="ECO:0000256" key="1">
    <source>
        <dbReference type="ARBA" id="ARBA00005986"/>
    </source>
</evidence>
<accession>A0A6A6VK41</accession>
<dbReference type="SUPFAM" id="SSF54909">
    <property type="entry name" value="Dimeric alpha+beta barrel"/>
    <property type="match status" value="1"/>
</dbReference>
<evidence type="ECO:0000259" key="2">
    <source>
        <dbReference type="Pfam" id="PF07110"/>
    </source>
</evidence>
<protein>
    <recommendedName>
        <fullName evidence="2">EthD domain-containing protein</fullName>
    </recommendedName>
</protein>
<dbReference type="GO" id="GO:0016491">
    <property type="term" value="F:oxidoreductase activity"/>
    <property type="evidence" value="ECO:0007669"/>
    <property type="project" value="InterPro"/>
</dbReference>
<evidence type="ECO:0000313" key="3">
    <source>
        <dbReference type="EMBL" id="KAF2750094.1"/>
    </source>
</evidence>
<feature type="domain" description="EthD" evidence="2">
    <location>
        <begin position="27"/>
        <end position="101"/>
    </location>
</feature>
<evidence type="ECO:0000313" key="4">
    <source>
        <dbReference type="Proteomes" id="UP000799440"/>
    </source>
</evidence>
<dbReference type="NCBIfam" id="TIGR02118">
    <property type="entry name" value="EthD family reductase"/>
    <property type="match status" value="1"/>
</dbReference>
<organism evidence="3 4">
    <name type="scientific">Sporormia fimetaria CBS 119925</name>
    <dbReference type="NCBI Taxonomy" id="1340428"/>
    <lineage>
        <taxon>Eukaryota</taxon>
        <taxon>Fungi</taxon>
        <taxon>Dikarya</taxon>
        <taxon>Ascomycota</taxon>
        <taxon>Pezizomycotina</taxon>
        <taxon>Dothideomycetes</taxon>
        <taxon>Pleosporomycetidae</taxon>
        <taxon>Pleosporales</taxon>
        <taxon>Sporormiaceae</taxon>
        <taxon>Sporormia</taxon>
    </lineage>
</organism>
<name>A0A6A6VK41_9PLEO</name>
<dbReference type="Proteomes" id="UP000799440">
    <property type="component" value="Unassembled WGS sequence"/>
</dbReference>
<dbReference type="InterPro" id="IPR009799">
    <property type="entry name" value="EthD_dom"/>
</dbReference>
<gene>
    <name evidence="3" type="ORF">M011DRAFT_474574</name>
</gene>
<keyword evidence="4" id="KW-1185">Reference proteome</keyword>
<proteinExistence type="inferred from homology"/>
<dbReference type="InterPro" id="IPR011008">
    <property type="entry name" value="Dimeric_a/b-barrel"/>
</dbReference>
<dbReference type="OrthoDB" id="4892971at2759"/>
<sequence length="123" mass="13655">MSTQSVAIVVAYPSTHPETSEPLQFNMSYYLSHHLPLIERVWAPYGLQSWSINEFQNPCPLTGKTPPYLVQATVYFDTLENFRIALEKAVAETGPDLENFSNVQPVVWVGGEKGTGVVEGVVQ</sequence>
<dbReference type="Pfam" id="PF07110">
    <property type="entry name" value="EthD"/>
    <property type="match status" value="1"/>
</dbReference>
<dbReference type="Gene3D" id="3.30.70.100">
    <property type="match status" value="1"/>
</dbReference>